<dbReference type="AlphaFoldDB" id="A0A9J6RFK6"/>
<gene>
    <name evidence="5" type="ORF">OWO01_15145</name>
</gene>
<reference evidence="5" key="1">
    <citation type="submission" date="2022-11" db="EMBL/GenBank/DDBJ databases">
        <title>WGS of Natronobacillus azotifigens 24KS-1, an anaerobic diazotrophic haloalkaliphile from soda-rich habitats.</title>
        <authorList>
            <person name="Sorokin D.Y."/>
            <person name="Merkel A.Y."/>
        </authorList>
    </citation>
    <scope>NUCLEOTIDE SEQUENCE</scope>
    <source>
        <strain evidence="5">24KS-1</strain>
    </source>
</reference>
<dbReference type="EMBL" id="JAPRAT010000042">
    <property type="protein sequence ID" value="MCZ0704546.1"/>
    <property type="molecule type" value="Genomic_DNA"/>
</dbReference>
<evidence type="ECO:0000256" key="1">
    <source>
        <dbReference type="ARBA" id="ARBA00006484"/>
    </source>
</evidence>
<evidence type="ECO:0000256" key="2">
    <source>
        <dbReference type="ARBA" id="ARBA00023002"/>
    </source>
</evidence>
<feature type="compositionally biased region" description="Basic and acidic residues" evidence="4">
    <location>
        <begin position="205"/>
        <end position="220"/>
    </location>
</feature>
<comment type="similarity">
    <text evidence="1 3">Belongs to the short-chain dehydrogenases/reductases (SDR) family.</text>
</comment>
<evidence type="ECO:0000256" key="3">
    <source>
        <dbReference type="RuleBase" id="RU000363"/>
    </source>
</evidence>
<evidence type="ECO:0000313" key="5">
    <source>
        <dbReference type="EMBL" id="MCZ0704546.1"/>
    </source>
</evidence>
<evidence type="ECO:0000313" key="6">
    <source>
        <dbReference type="Proteomes" id="UP001084197"/>
    </source>
</evidence>
<dbReference type="Proteomes" id="UP001084197">
    <property type="component" value="Unassembled WGS sequence"/>
</dbReference>
<feature type="region of interest" description="Disordered" evidence="4">
    <location>
        <begin position="202"/>
        <end position="224"/>
    </location>
</feature>
<protein>
    <submittedName>
        <fullName evidence="5">SDR family NAD(P)-dependent oxidoreductase</fullName>
    </submittedName>
</protein>
<dbReference type="PANTHER" id="PTHR42901">
    <property type="entry name" value="ALCOHOL DEHYDROGENASE"/>
    <property type="match status" value="1"/>
</dbReference>
<dbReference type="InterPro" id="IPR036291">
    <property type="entry name" value="NAD(P)-bd_dom_sf"/>
</dbReference>
<dbReference type="PRINTS" id="PR00081">
    <property type="entry name" value="GDHRDH"/>
</dbReference>
<proteinExistence type="inferred from homology"/>
<dbReference type="RefSeq" id="WP_268781321.1">
    <property type="nucleotide sequence ID" value="NZ_JAPRAT010000042.1"/>
</dbReference>
<dbReference type="PRINTS" id="PR00080">
    <property type="entry name" value="SDRFAMILY"/>
</dbReference>
<dbReference type="InterPro" id="IPR020904">
    <property type="entry name" value="Sc_DH/Rdtase_CS"/>
</dbReference>
<dbReference type="SUPFAM" id="SSF51735">
    <property type="entry name" value="NAD(P)-binding Rossmann-fold domains"/>
    <property type="match status" value="1"/>
</dbReference>
<comment type="caution">
    <text evidence="5">The sequence shown here is derived from an EMBL/GenBank/DDBJ whole genome shotgun (WGS) entry which is preliminary data.</text>
</comment>
<organism evidence="5 6">
    <name type="scientific">Natronobacillus azotifigens</name>
    <dbReference type="NCBI Taxonomy" id="472978"/>
    <lineage>
        <taxon>Bacteria</taxon>
        <taxon>Bacillati</taxon>
        <taxon>Bacillota</taxon>
        <taxon>Bacilli</taxon>
        <taxon>Bacillales</taxon>
        <taxon>Bacillaceae</taxon>
        <taxon>Natronobacillus</taxon>
    </lineage>
</organism>
<keyword evidence="6" id="KW-1185">Reference proteome</keyword>
<dbReference type="Gene3D" id="3.40.50.720">
    <property type="entry name" value="NAD(P)-binding Rossmann-like Domain"/>
    <property type="match status" value="1"/>
</dbReference>
<dbReference type="InterPro" id="IPR002347">
    <property type="entry name" value="SDR_fam"/>
</dbReference>
<keyword evidence="2" id="KW-0560">Oxidoreductase</keyword>
<dbReference type="PANTHER" id="PTHR42901:SF1">
    <property type="entry name" value="ALCOHOL DEHYDROGENASE"/>
    <property type="match status" value="1"/>
</dbReference>
<dbReference type="PROSITE" id="PS00061">
    <property type="entry name" value="ADH_SHORT"/>
    <property type="match status" value="1"/>
</dbReference>
<dbReference type="Pfam" id="PF00106">
    <property type="entry name" value="adh_short"/>
    <property type="match status" value="1"/>
</dbReference>
<dbReference type="CDD" id="cd05233">
    <property type="entry name" value="SDR_c"/>
    <property type="match status" value="1"/>
</dbReference>
<evidence type="ECO:0000256" key="4">
    <source>
        <dbReference type="SAM" id="MobiDB-lite"/>
    </source>
</evidence>
<accession>A0A9J6RFK6</accession>
<dbReference type="GO" id="GO:0016491">
    <property type="term" value="F:oxidoreductase activity"/>
    <property type="evidence" value="ECO:0007669"/>
    <property type="project" value="UniProtKB-KW"/>
</dbReference>
<name>A0A9J6RFK6_9BACI</name>
<sequence>MRSIAIVTGASSGIGKEIVKTIDREYANIDEVWVVARREDRLTELAADVFVPLKIIALDLAIPASIDVLKDKLAASKPNVKLLVNAAGYGKFGRVGELPLEEEVGMVRLNCEAMTAITSTVLPYIPRGGKIIQIASSAGFAPQPNFGIYAATKAYVISYSRALHEELRERNITVTAVCPGPVKTEFFDVAESMTSVPFMSNLPKTDPKSEAKHALKDSRKGKPVSTYGPVAKGFRIATKLLPVGLLLLASRAYMKDKA</sequence>